<feature type="transmembrane region" description="Helical" evidence="6">
    <location>
        <begin position="84"/>
        <end position="103"/>
    </location>
</feature>
<evidence type="ECO:0000256" key="5">
    <source>
        <dbReference type="ARBA" id="ARBA00023136"/>
    </source>
</evidence>
<evidence type="ECO:0000313" key="9">
    <source>
        <dbReference type="Proteomes" id="UP001144372"/>
    </source>
</evidence>
<reference evidence="8" key="1">
    <citation type="submission" date="2022-12" db="EMBL/GenBank/DDBJ databases">
        <title>Reference genome sequencing for broad-spectrum identification of bacterial and archaeal isolates by mass spectrometry.</title>
        <authorList>
            <person name="Sekiguchi Y."/>
            <person name="Tourlousse D.M."/>
        </authorList>
    </citation>
    <scope>NUCLEOTIDE SEQUENCE</scope>
    <source>
        <strain evidence="8">ASRB1</strain>
    </source>
</reference>
<dbReference type="Proteomes" id="UP001144372">
    <property type="component" value="Unassembled WGS sequence"/>
</dbReference>
<organism evidence="8 9">
    <name type="scientific">Desulforhabdus amnigena</name>
    <dbReference type="NCBI Taxonomy" id="40218"/>
    <lineage>
        <taxon>Bacteria</taxon>
        <taxon>Pseudomonadati</taxon>
        <taxon>Thermodesulfobacteriota</taxon>
        <taxon>Syntrophobacteria</taxon>
        <taxon>Syntrophobacterales</taxon>
        <taxon>Syntrophobacteraceae</taxon>
        <taxon>Desulforhabdus</taxon>
    </lineage>
</organism>
<dbReference type="Gene3D" id="1.20.1250.20">
    <property type="entry name" value="MFS general substrate transporter like domains"/>
    <property type="match status" value="1"/>
</dbReference>
<keyword evidence="9" id="KW-1185">Reference proteome</keyword>
<evidence type="ECO:0000256" key="1">
    <source>
        <dbReference type="ARBA" id="ARBA00004127"/>
    </source>
</evidence>
<name>A0A9W6FW70_9BACT</name>
<evidence type="ECO:0000256" key="4">
    <source>
        <dbReference type="ARBA" id="ARBA00022989"/>
    </source>
</evidence>
<dbReference type="PANTHER" id="PTHR23519">
    <property type="entry name" value="AUTOPHAGY-RELATED PROTEIN 22"/>
    <property type="match status" value="1"/>
</dbReference>
<evidence type="ECO:0000259" key="7">
    <source>
        <dbReference type="PROSITE" id="PS50850"/>
    </source>
</evidence>
<feature type="transmembrane region" description="Helical" evidence="6">
    <location>
        <begin position="362"/>
        <end position="387"/>
    </location>
</feature>
<dbReference type="InterPro" id="IPR020846">
    <property type="entry name" value="MFS_dom"/>
</dbReference>
<dbReference type="PROSITE" id="PS50850">
    <property type="entry name" value="MFS"/>
    <property type="match status" value="1"/>
</dbReference>
<dbReference type="InterPro" id="IPR024671">
    <property type="entry name" value="Atg22-like"/>
</dbReference>
<evidence type="ECO:0000256" key="6">
    <source>
        <dbReference type="SAM" id="Phobius"/>
    </source>
</evidence>
<keyword evidence="2" id="KW-0813">Transport</keyword>
<feature type="transmembrane region" description="Helical" evidence="6">
    <location>
        <begin position="184"/>
        <end position="204"/>
    </location>
</feature>
<dbReference type="GO" id="GO:0012505">
    <property type="term" value="C:endomembrane system"/>
    <property type="evidence" value="ECO:0007669"/>
    <property type="project" value="UniProtKB-SubCell"/>
</dbReference>
<feature type="transmembrane region" description="Helical" evidence="6">
    <location>
        <begin position="144"/>
        <end position="164"/>
    </location>
</feature>
<dbReference type="CDD" id="cd17482">
    <property type="entry name" value="MFS_YxiO_like"/>
    <property type="match status" value="1"/>
</dbReference>
<feature type="transmembrane region" description="Helical" evidence="6">
    <location>
        <begin position="393"/>
        <end position="412"/>
    </location>
</feature>
<dbReference type="InterPro" id="IPR036259">
    <property type="entry name" value="MFS_trans_sf"/>
</dbReference>
<gene>
    <name evidence="8" type="ORF">DAMNIGENAA_34120</name>
</gene>
<accession>A0A9W6FW70</accession>
<feature type="transmembrane region" description="Helical" evidence="6">
    <location>
        <begin position="56"/>
        <end position="75"/>
    </location>
</feature>
<evidence type="ECO:0000256" key="3">
    <source>
        <dbReference type="ARBA" id="ARBA00022692"/>
    </source>
</evidence>
<evidence type="ECO:0000313" key="8">
    <source>
        <dbReference type="EMBL" id="GLI35979.1"/>
    </source>
</evidence>
<comment type="caution">
    <text evidence="8">The sequence shown here is derived from an EMBL/GenBank/DDBJ whole genome shotgun (WGS) entry which is preliminary data.</text>
</comment>
<dbReference type="Pfam" id="PF11700">
    <property type="entry name" value="ATG22"/>
    <property type="match status" value="1"/>
</dbReference>
<sequence>MPASSEQKKIISWALYDWANSAFATTVMAGFFPIFFKQYWSVGTSASVSTFQLGAGNSLASIVVAAMAPILGAIADRGSTRKKFLFYFAMMGIVMTGSLYFVARGNWQVALALYILATIGFSGGNIFYDSLLVNVAGKEKMDSVSALGFALGYLGGGLLFALNVLMTLTPQTFGLVDAGEAVRISFVCVAVWWGVFSIPVFFFVDEPKTDAATTQKNAVIAGFQQLASTFRKIRNLRVVFLFLLGYWLYIDGVDTIVRMAVDYGMSLGFAPKSLITALLLTQFVGFPASIAFGRIGQRLGAKKGIYIGVSVYLGVTVWGFFMRRELEFYLLAIVIGLVQGGVQSLSRSFYTRIIPKNQAAEFFGFYNLLGKFAAVIGPFLMGWVGIIMGNTRYSILSISLLFLCGGALLYFVNEEEGQRLAQQMEKM</sequence>
<dbReference type="PANTHER" id="PTHR23519:SF1">
    <property type="entry name" value="AUTOPHAGY-RELATED PROTEIN 22"/>
    <property type="match status" value="1"/>
</dbReference>
<dbReference type="InterPro" id="IPR050495">
    <property type="entry name" value="ATG22/LtaA_families"/>
</dbReference>
<dbReference type="SUPFAM" id="SSF103473">
    <property type="entry name" value="MFS general substrate transporter"/>
    <property type="match status" value="1"/>
</dbReference>
<protein>
    <submittedName>
        <fullName evidence="8">MFS transporter</fullName>
    </submittedName>
</protein>
<dbReference type="EMBL" id="BSDR01000001">
    <property type="protein sequence ID" value="GLI35979.1"/>
    <property type="molecule type" value="Genomic_DNA"/>
</dbReference>
<dbReference type="GO" id="GO:0022857">
    <property type="term" value="F:transmembrane transporter activity"/>
    <property type="evidence" value="ECO:0007669"/>
    <property type="project" value="InterPro"/>
</dbReference>
<feature type="transmembrane region" description="Helical" evidence="6">
    <location>
        <begin position="12"/>
        <end position="36"/>
    </location>
</feature>
<dbReference type="RefSeq" id="WP_281796115.1">
    <property type="nucleotide sequence ID" value="NZ_BSDR01000001.1"/>
</dbReference>
<dbReference type="AlphaFoldDB" id="A0A9W6FW70"/>
<proteinExistence type="predicted"/>
<evidence type="ECO:0000256" key="2">
    <source>
        <dbReference type="ARBA" id="ARBA00022448"/>
    </source>
</evidence>
<feature type="transmembrane region" description="Helical" evidence="6">
    <location>
        <begin position="273"/>
        <end position="292"/>
    </location>
</feature>
<feature type="transmembrane region" description="Helical" evidence="6">
    <location>
        <begin position="109"/>
        <end position="132"/>
    </location>
</feature>
<feature type="transmembrane region" description="Helical" evidence="6">
    <location>
        <begin position="304"/>
        <end position="322"/>
    </location>
</feature>
<feature type="transmembrane region" description="Helical" evidence="6">
    <location>
        <begin position="328"/>
        <end position="350"/>
    </location>
</feature>
<feature type="domain" description="Major facilitator superfamily (MFS) profile" evidence="7">
    <location>
        <begin position="10"/>
        <end position="417"/>
    </location>
</feature>
<comment type="subcellular location">
    <subcellularLocation>
        <location evidence="1">Endomembrane system</location>
        <topology evidence="1">Multi-pass membrane protein</topology>
    </subcellularLocation>
</comment>
<keyword evidence="5 6" id="KW-0472">Membrane</keyword>
<keyword evidence="3 6" id="KW-0812">Transmembrane</keyword>
<feature type="transmembrane region" description="Helical" evidence="6">
    <location>
        <begin position="238"/>
        <end position="261"/>
    </location>
</feature>
<keyword evidence="4 6" id="KW-1133">Transmembrane helix</keyword>